<dbReference type="SUPFAM" id="SSF55424">
    <property type="entry name" value="FAD/NAD-linked reductases, dimerisation (C-terminal) domain"/>
    <property type="match status" value="1"/>
</dbReference>
<evidence type="ECO:0000313" key="15">
    <source>
        <dbReference type="Proteomes" id="UP000070224"/>
    </source>
</evidence>
<organism evidence="14 15">
    <name type="scientific">Porphyromonas somerae</name>
    <dbReference type="NCBI Taxonomy" id="322095"/>
    <lineage>
        <taxon>Bacteria</taxon>
        <taxon>Pseudomonadati</taxon>
        <taxon>Bacteroidota</taxon>
        <taxon>Bacteroidia</taxon>
        <taxon>Bacteroidales</taxon>
        <taxon>Porphyromonadaceae</taxon>
        <taxon>Porphyromonas</taxon>
    </lineage>
</organism>
<dbReference type="Pfam" id="PF00364">
    <property type="entry name" value="Biotin_lipoyl"/>
    <property type="match status" value="1"/>
</dbReference>
<reference evidence="15" key="1">
    <citation type="submission" date="2016-01" db="EMBL/GenBank/DDBJ databases">
        <authorList>
            <person name="Mitreva M."/>
            <person name="Pepin K.H."/>
            <person name="Mihindukulasuriya K.A."/>
            <person name="Fulton R."/>
            <person name="Fronick C."/>
            <person name="O'Laughlin M."/>
            <person name="Miner T."/>
            <person name="Herter B."/>
            <person name="Rosa B.A."/>
            <person name="Cordes M."/>
            <person name="Tomlinson C."/>
            <person name="Wollam A."/>
            <person name="Palsikar V.B."/>
            <person name="Mardis E.R."/>
            <person name="Wilson R.K."/>
        </authorList>
    </citation>
    <scope>NUCLEOTIDE SEQUENCE [LARGE SCALE GENOMIC DNA]</scope>
    <source>
        <strain evidence="15">KA00683</strain>
    </source>
</reference>
<sequence length="573" mass="60956">MATEIIMPKTGLDMTEGEIVSWRKNEGDPVQAGEVLLEIMTDKTSMELEAEASGVLLKITHQAGETVPIAEVIGYIGEAGESLETVRTKDEIVPEKQEGPKHEGAALPLVHLEGSYHLCVIGGGPAGYVAAIRAAQLGAKVAIVEKAEFGGTCLNKGCIPTKTFLRNAEILDGVAQAAARGINFADTSFTVDMKKLVSYKNSVVKKLTGGVYSLLKSNGVEVFRGVGKINRDKDVVVDGKDIIKADKIILAGGSKVGRLPIPGLDHPAVLTSDDILSLEERPESLVVIGGGVIGVEMAEALVSLGTKVTIIEMADYIIPALDKEVSKTLRSELEKRGIKILTGAAIEKIEDRSGKLAAILKDGTAIEAEKALLSIGRVPDLEGVGEIEFEIERGRIKVDKFMETSVKGIYAPGDVNGLKMLAHTAFRMGEVAAENALQGNERALKMLSAPSVVYTRPEVAMVGLTEDQAREKYGDVRIGKFAFAANGRALASGETEGFVKVILDNKYGEILGIHIIGAMAAEMISQASLIMEMEATAEEVIATIYGHPTYSEALYEAIADALGLAIHLPAKKK</sequence>
<dbReference type="PROSITE" id="PS00076">
    <property type="entry name" value="PYRIDINE_REDOX_1"/>
    <property type="match status" value="1"/>
</dbReference>
<dbReference type="RefSeq" id="WP_060935827.1">
    <property type="nucleotide sequence ID" value="NZ_KQ960462.1"/>
</dbReference>
<dbReference type="AlphaFoldDB" id="A0A134B392"/>
<dbReference type="PRINTS" id="PR00368">
    <property type="entry name" value="FADPNR"/>
</dbReference>
<evidence type="ECO:0000256" key="7">
    <source>
        <dbReference type="ARBA" id="ARBA00022827"/>
    </source>
</evidence>
<dbReference type="InterPro" id="IPR023753">
    <property type="entry name" value="FAD/NAD-binding_dom"/>
</dbReference>
<evidence type="ECO:0000256" key="4">
    <source>
        <dbReference type="ARBA" id="ARBA00022490"/>
    </source>
</evidence>
<dbReference type="GO" id="GO:0004148">
    <property type="term" value="F:dihydrolipoyl dehydrogenase (NADH) activity"/>
    <property type="evidence" value="ECO:0007669"/>
    <property type="project" value="UniProtKB-EC"/>
</dbReference>
<comment type="similarity">
    <text evidence="2 12">Belongs to the class-I pyridine nucleotide-disulfide oxidoreductase family.</text>
</comment>
<dbReference type="PANTHER" id="PTHR22912:SF217">
    <property type="entry name" value="DIHYDROLIPOYL DEHYDROGENASE"/>
    <property type="match status" value="1"/>
</dbReference>
<dbReference type="PROSITE" id="PS00189">
    <property type="entry name" value="LIPOYL"/>
    <property type="match status" value="1"/>
</dbReference>
<dbReference type="InterPro" id="IPR016156">
    <property type="entry name" value="FAD/NAD-linked_Rdtase_dimer_sf"/>
</dbReference>
<evidence type="ECO:0000256" key="5">
    <source>
        <dbReference type="ARBA" id="ARBA00022630"/>
    </source>
</evidence>
<evidence type="ECO:0000259" key="13">
    <source>
        <dbReference type="PROSITE" id="PS50968"/>
    </source>
</evidence>
<name>A0A134B392_9PORP</name>
<comment type="catalytic activity">
    <reaction evidence="12">
        <text>N(6)-[(R)-dihydrolipoyl]-L-lysyl-[protein] + NAD(+) = N(6)-[(R)-lipoyl]-L-lysyl-[protein] + NADH + H(+)</text>
        <dbReference type="Rhea" id="RHEA:15045"/>
        <dbReference type="Rhea" id="RHEA-COMP:10474"/>
        <dbReference type="Rhea" id="RHEA-COMP:10475"/>
        <dbReference type="ChEBI" id="CHEBI:15378"/>
        <dbReference type="ChEBI" id="CHEBI:57540"/>
        <dbReference type="ChEBI" id="CHEBI:57945"/>
        <dbReference type="ChEBI" id="CHEBI:83099"/>
        <dbReference type="ChEBI" id="CHEBI:83100"/>
        <dbReference type="EC" id="1.8.1.4"/>
    </reaction>
</comment>
<dbReference type="InterPro" id="IPR004099">
    <property type="entry name" value="Pyr_nucl-diS_OxRdtase_dimer"/>
</dbReference>
<proteinExistence type="inferred from homology"/>
<dbReference type="GO" id="GO:0006103">
    <property type="term" value="P:2-oxoglutarate metabolic process"/>
    <property type="evidence" value="ECO:0007669"/>
    <property type="project" value="TreeGrafter"/>
</dbReference>
<dbReference type="EMBL" id="LSDK01000123">
    <property type="protein sequence ID" value="KXB74408.1"/>
    <property type="molecule type" value="Genomic_DNA"/>
</dbReference>
<dbReference type="Gene3D" id="3.50.50.60">
    <property type="entry name" value="FAD/NAD(P)-binding domain"/>
    <property type="match status" value="2"/>
</dbReference>
<comment type="miscellaneous">
    <text evidence="12">The active site is a redox-active disulfide bond.</text>
</comment>
<dbReference type="Pfam" id="PF07992">
    <property type="entry name" value="Pyr_redox_2"/>
    <property type="match status" value="1"/>
</dbReference>
<dbReference type="SUPFAM" id="SSF51230">
    <property type="entry name" value="Single hybrid motif"/>
    <property type="match status" value="1"/>
</dbReference>
<dbReference type="CDD" id="cd06849">
    <property type="entry name" value="lipoyl_domain"/>
    <property type="match status" value="1"/>
</dbReference>
<dbReference type="Gene3D" id="3.30.390.30">
    <property type="match status" value="1"/>
</dbReference>
<keyword evidence="7 12" id="KW-0274">FAD</keyword>
<dbReference type="PROSITE" id="PS50968">
    <property type="entry name" value="BIOTINYL_LIPOYL"/>
    <property type="match status" value="1"/>
</dbReference>
<evidence type="ECO:0000256" key="6">
    <source>
        <dbReference type="ARBA" id="ARBA00022823"/>
    </source>
</evidence>
<dbReference type="InterPro" id="IPR050151">
    <property type="entry name" value="Class-I_Pyr_Nuc-Dis_Oxidored"/>
</dbReference>
<dbReference type="PATRIC" id="fig|322095.3.peg.1693"/>
<keyword evidence="10" id="KW-1015">Disulfide bond</keyword>
<comment type="cofactor">
    <cofactor evidence="12">
        <name>FAD</name>
        <dbReference type="ChEBI" id="CHEBI:57692"/>
    </cofactor>
    <text evidence="12">Binds 1 FAD per subunit.</text>
</comment>
<feature type="domain" description="Lipoyl-binding" evidence="13">
    <location>
        <begin position="2"/>
        <end position="77"/>
    </location>
</feature>
<protein>
    <recommendedName>
        <fullName evidence="3 12">Dihydrolipoyl dehydrogenase</fullName>
        <ecNumber evidence="12">1.8.1.4</ecNumber>
    </recommendedName>
</protein>
<dbReference type="Proteomes" id="UP000070224">
    <property type="component" value="Unassembled WGS sequence"/>
</dbReference>
<dbReference type="InterPro" id="IPR000089">
    <property type="entry name" value="Biotin_lipoyl"/>
</dbReference>
<dbReference type="PANTHER" id="PTHR22912">
    <property type="entry name" value="DISULFIDE OXIDOREDUCTASE"/>
    <property type="match status" value="1"/>
</dbReference>
<keyword evidence="6" id="KW-0450">Lipoyl</keyword>
<dbReference type="EC" id="1.8.1.4" evidence="12"/>
<keyword evidence="4" id="KW-0963">Cytoplasm</keyword>
<dbReference type="PRINTS" id="PR00411">
    <property type="entry name" value="PNDRDTASEI"/>
</dbReference>
<dbReference type="SUPFAM" id="SSF51905">
    <property type="entry name" value="FAD/NAD(P)-binding domain"/>
    <property type="match status" value="1"/>
</dbReference>
<evidence type="ECO:0000256" key="12">
    <source>
        <dbReference type="RuleBase" id="RU003692"/>
    </source>
</evidence>
<gene>
    <name evidence="14" type="ORF">HMPREF3185_01716</name>
</gene>
<dbReference type="InterPro" id="IPR003016">
    <property type="entry name" value="2-oxoA_DH_lipoyl-BS"/>
</dbReference>
<evidence type="ECO:0000256" key="8">
    <source>
        <dbReference type="ARBA" id="ARBA00023002"/>
    </source>
</evidence>
<accession>A0A134B392</accession>
<evidence type="ECO:0000256" key="11">
    <source>
        <dbReference type="ARBA" id="ARBA00023284"/>
    </source>
</evidence>
<evidence type="ECO:0000256" key="1">
    <source>
        <dbReference type="ARBA" id="ARBA00001938"/>
    </source>
</evidence>
<evidence type="ECO:0000256" key="2">
    <source>
        <dbReference type="ARBA" id="ARBA00007532"/>
    </source>
</evidence>
<evidence type="ECO:0000256" key="10">
    <source>
        <dbReference type="ARBA" id="ARBA00023157"/>
    </source>
</evidence>
<keyword evidence="5 12" id="KW-0285">Flavoprotein</keyword>
<dbReference type="FunFam" id="3.30.390.30:FF:000001">
    <property type="entry name" value="Dihydrolipoyl dehydrogenase"/>
    <property type="match status" value="1"/>
</dbReference>
<evidence type="ECO:0000313" key="14">
    <source>
        <dbReference type="EMBL" id="KXB74408.1"/>
    </source>
</evidence>
<dbReference type="InterPro" id="IPR006258">
    <property type="entry name" value="Lipoamide_DH"/>
</dbReference>
<keyword evidence="15" id="KW-1185">Reference proteome</keyword>
<dbReference type="STRING" id="322095.HMPREF3185_01716"/>
<keyword evidence="11 12" id="KW-0676">Redox-active center</keyword>
<evidence type="ECO:0000256" key="3">
    <source>
        <dbReference type="ARBA" id="ARBA00016961"/>
    </source>
</evidence>
<dbReference type="InterPro" id="IPR012999">
    <property type="entry name" value="Pyr_OxRdtase_I_AS"/>
</dbReference>
<dbReference type="InterPro" id="IPR011053">
    <property type="entry name" value="Single_hybrid_motif"/>
</dbReference>
<comment type="caution">
    <text evidence="14">The sequence shown here is derived from an EMBL/GenBank/DDBJ whole genome shotgun (WGS) entry which is preliminary data.</text>
</comment>
<dbReference type="Gene3D" id="2.40.50.100">
    <property type="match status" value="1"/>
</dbReference>
<dbReference type="NCBIfam" id="TIGR01350">
    <property type="entry name" value="lipoamide_DH"/>
    <property type="match status" value="1"/>
</dbReference>
<dbReference type="Pfam" id="PF02852">
    <property type="entry name" value="Pyr_redox_dim"/>
    <property type="match status" value="1"/>
</dbReference>
<dbReference type="OrthoDB" id="9800167at2"/>
<dbReference type="GO" id="GO:0050660">
    <property type="term" value="F:flavin adenine dinucleotide binding"/>
    <property type="evidence" value="ECO:0007669"/>
    <property type="project" value="InterPro"/>
</dbReference>
<evidence type="ECO:0000256" key="9">
    <source>
        <dbReference type="ARBA" id="ARBA00023027"/>
    </source>
</evidence>
<keyword evidence="8 12" id="KW-0560">Oxidoreductase</keyword>
<keyword evidence="9 12" id="KW-0520">NAD</keyword>
<comment type="cofactor">
    <cofactor evidence="1">
        <name>(R)-lipoate</name>
        <dbReference type="ChEBI" id="CHEBI:83088"/>
    </cofactor>
</comment>
<dbReference type="InterPro" id="IPR036188">
    <property type="entry name" value="FAD/NAD-bd_sf"/>
</dbReference>